<evidence type="ECO:0000256" key="2">
    <source>
        <dbReference type="ARBA" id="ARBA00012418"/>
    </source>
</evidence>
<dbReference type="EMBL" id="VULZ01000006">
    <property type="protein sequence ID" value="MSS14742.1"/>
    <property type="molecule type" value="Genomic_DNA"/>
</dbReference>
<keyword evidence="5 10" id="KW-0808">Transferase</keyword>
<dbReference type="SUPFAM" id="SSF63562">
    <property type="entry name" value="RPB6/omega subunit-like"/>
    <property type="match status" value="1"/>
</dbReference>
<evidence type="ECO:0000256" key="8">
    <source>
        <dbReference type="ARBA" id="ARBA00029924"/>
    </source>
</evidence>
<evidence type="ECO:0000256" key="4">
    <source>
        <dbReference type="ARBA" id="ARBA00022478"/>
    </source>
</evidence>
<dbReference type="Gene3D" id="3.90.940.10">
    <property type="match status" value="1"/>
</dbReference>
<dbReference type="Proteomes" id="UP000481852">
    <property type="component" value="Unassembled WGS sequence"/>
</dbReference>
<evidence type="ECO:0000256" key="6">
    <source>
        <dbReference type="ARBA" id="ARBA00022695"/>
    </source>
</evidence>
<dbReference type="Pfam" id="PF01192">
    <property type="entry name" value="RNA_pol_Rpb6"/>
    <property type="match status" value="1"/>
</dbReference>
<dbReference type="GO" id="GO:0003677">
    <property type="term" value="F:DNA binding"/>
    <property type="evidence" value="ECO:0007669"/>
    <property type="project" value="UniProtKB-UniRule"/>
</dbReference>
<evidence type="ECO:0000256" key="9">
    <source>
        <dbReference type="ARBA" id="ARBA00048552"/>
    </source>
</evidence>
<dbReference type="PANTHER" id="PTHR34476:SF1">
    <property type="entry name" value="DNA-DIRECTED RNA POLYMERASE SUBUNIT OMEGA"/>
    <property type="match status" value="1"/>
</dbReference>
<evidence type="ECO:0000256" key="7">
    <source>
        <dbReference type="ARBA" id="ARBA00023163"/>
    </source>
</evidence>
<evidence type="ECO:0000256" key="3">
    <source>
        <dbReference type="ARBA" id="ARBA00013725"/>
    </source>
</evidence>
<evidence type="ECO:0000256" key="11">
    <source>
        <dbReference type="SAM" id="MobiDB-lite"/>
    </source>
</evidence>
<dbReference type="InterPro" id="IPR006110">
    <property type="entry name" value="Pol_omega/Rpo6/RPB6"/>
</dbReference>
<dbReference type="GO" id="GO:0003899">
    <property type="term" value="F:DNA-directed RNA polymerase activity"/>
    <property type="evidence" value="ECO:0007669"/>
    <property type="project" value="UniProtKB-UniRule"/>
</dbReference>
<dbReference type="GO" id="GO:0006351">
    <property type="term" value="P:DNA-templated transcription"/>
    <property type="evidence" value="ECO:0007669"/>
    <property type="project" value="UniProtKB-UniRule"/>
</dbReference>
<comment type="caution">
    <text evidence="12">The sequence shown here is derived from an EMBL/GenBank/DDBJ whole genome shotgun (WGS) entry which is preliminary data.</text>
</comment>
<dbReference type="EC" id="2.7.7.6" evidence="2 10"/>
<dbReference type="NCBIfam" id="TIGR00690">
    <property type="entry name" value="rpoZ"/>
    <property type="match status" value="1"/>
</dbReference>
<comment type="function">
    <text evidence="10">Promotes RNA polymerase assembly. Latches the N- and C-terminal regions of the beta' subunit thereby facilitating its interaction with the beta and alpha subunits.</text>
</comment>
<evidence type="ECO:0000256" key="10">
    <source>
        <dbReference type="HAMAP-Rule" id="MF_00366"/>
    </source>
</evidence>
<comment type="catalytic activity">
    <reaction evidence="9 10">
        <text>RNA(n) + a ribonucleoside 5'-triphosphate = RNA(n+1) + diphosphate</text>
        <dbReference type="Rhea" id="RHEA:21248"/>
        <dbReference type="Rhea" id="RHEA-COMP:14527"/>
        <dbReference type="Rhea" id="RHEA-COMP:17342"/>
        <dbReference type="ChEBI" id="CHEBI:33019"/>
        <dbReference type="ChEBI" id="CHEBI:61557"/>
        <dbReference type="ChEBI" id="CHEBI:140395"/>
        <dbReference type="EC" id="2.7.7.6"/>
    </reaction>
</comment>
<reference evidence="12 13" key="1">
    <citation type="submission" date="2019-08" db="EMBL/GenBank/DDBJ databases">
        <title>In-depth cultivation of the pig gut microbiome towards novel bacterial diversity and tailored functional studies.</title>
        <authorList>
            <person name="Wylensek D."/>
            <person name="Hitch T.C.A."/>
            <person name="Clavel T."/>
        </authorList>
    </citation>
    <scope>NUCLEOTIDE SEQUENCE [LARGE SCALE GENOMIC DNA]</scope>
    <source>
        <strain evidence="12 13">Oil+RF-744-WCA-WT-11</strain>
    </source>
</reference>
<feature type="region of interest" description="Disordered" evidence="11">
    <location>
        <begin position="76"/>
        <end position="138"/>
    </location>
</feature>
<dbReference type="InterPro" id="IPR036161">
    <property type="entry name" value="RPB6/omega-like_sf"/>
</dbReference>
<keyword evidence="7 10" id="KW-0804">Transcription</keyword>
<keyword evidence="4 10" id="KW-0240">DNA-directed RNA polymerase</keyword>
<name>A0A6L5X8H3_9FIRM</name>
<keyword evidence="13" id="KW-1185">Reference proteome</keyword>
<dbReference type="SMART" id="SM01409">
    <property type="entry name" value="RNA_pol_Rpb6"/>
    <property type="match status" value="1"/>
</dbReference>
<dbReference type="RefSeq" id="WP_154524908.1">
    <property type="nucleotide sequence ID" value="NZ_JAXFDQ010000005.1"/>
</dbReference>
<dbReference type="AlphaFoldDB" id="A0A6L5X8H3"/>
<evidence type="ECO:0000313" key="13">
    <source>
        <dbReference type="Proteomes" id="UP000481852"/>
    </source>
</evidence>
<sequence>MLHPSYTELMDLINQDSDEDTPVVGSRYSVVMAAAKRARQLIDGKTGLPEEDLHKPLSTAVQELWDGDIRIVREDTDMEDENEIREDMDKEIEGFLPDEQEAEKLYAEEHPGEKDPFLKKNSEDEDEKASDASGADQE</sequence>
<organism evidence="12 13">
    <name type="scientific">Porcincola intestinalis</name>
    <dbReference type="NCBI Taxonomy" id="2606632"/>
    <lineage>
        <taxon>Bacteria</taxon>
        <taxon>Bacillati</taxon>
        <taxon>Bacillota</taxon>
        <taxon>Clostridia</taxon>
        <taxon>Lachnospirales</taxon>
        <taxon>Lachnospiraceae</taxon>
        <taxon>Porcincola</taxon>
    </lineage>
</organism>
<dbReference type="PANTHER" id="PTHR34476">
    <property type="entry name" value="DNA-DIRECTED RNA POLYMERASE SUBUNIT OMEGA"/>
    <property type="match status" value="1"/>
</dbReference>
<dbReference type="GO" id="GO:0000428">
    <property type="term" value="C:DNA-directed RNA polymerase complex"/>
    <property type="evidence" value="ECO:0007669"/>
    <property type="project" value="UniProtKB-KW"/>
</dbReference>
<evidence type="ECO:0000256" key="5">
    <source>
        <dbReference type="ARBA" id="ARBA00022679"/>
    </source>
</evidence>
<evidence type="ECO:0000313" key="12">
    <source>
        <dbReference type="EMBL" id="MSS14742.1"/>
    </source>
</evidence>
<proteinExistence type="inferred from homology"/>
<evidence type="ECO:0000256" key="1">
    <source>
        <dbReference type="ARBA" id="ARBA00006711"/>
    </source>
</evidence>
<keyword evidence="6 10" id="KW-0548">Nucleotidyltransferase</keyword>
<feature type="compositionally biased region" description="Basic and acidic residues" evidence="11">
    <location>
        <begin position="102"/>
        <end position="122"/>
    </location>
</feature>
<gene>
    <name evidence="10" type="primary">rpoZ</name>
    <name evidence="12" type="ORF">FYJ35_06750</name>
</gene>
<comment type="subunit">
    <text evidence="10">The RNAP catalytic core consists of 2 alpha, 1 beta, 1 beta' and 1 omega subunit. When a sigma factor is associated with the core the holoenzyme is formed, which can initiate transcription.</text>
</comment>
<dbReference type="HAMAP" id="MF_00366">
    <property type="entry name" value="RNApol_bact_RpoZ"/>
    <property type="match status" value="1"/>
</dbReference>
<accession>A0A6L5X8H3</accession>
<comment type="similarity">
    <text evidence="1 10">Belongs to the RNA polymerase subunit omega family.</text>
</comment>
<protein>
    <recommendedName>
        <fullName evidence="3 10">DNA-directed RNA polymerase subunit omega</fullName>
        <shortName evidence="10">RNAP omega subunit</shortName>
        <ecNumber evidence="2 10">2.7.7.6</ecNumber>
    </recommendedName>
    <alternativeName>
        <fullName evidence="10">RNA polymerase omega subunit</fullName>
    </alternativeName>
    <alternativeName>
        <fullName evidence="8 10">Transcriptase subunit omega</fullName>
    </alternativeName>
</protein>
<dbReference type="InterPro" id="IPR003716">
    <property type="entry name" value="DNA-dir_RNA_pol_omega"/>
</dbReference>